<name>A0A1H9J670_9RHOB</name>
<dbReference type="InterPro" id="IPR017927">
    <property type="entry name" value="FAD-bd_FR_type"/>
</dbReference>
<evidence type="ECO:0000259" key="7">
    <source>
        <dbReference type="PROSITE" id="PS51085"/>
    </source>
</evidence>
<evidence type="ECO:0000313" key="10">
    <source>
        <dbReference type="Proteomes" id="UP000198634"/>
    </source>
</evidence>
<evidence type="ECO:0000256" key="3">
    <source>
        <dbReference type="ARBA" id="ARBA00022723"/>
    </source>
</evidence>
<dbReference type="InterPro" id="IPR036010">
    <property type="entry name" value="2Fe-2S_ferredoxin-like_sf"/>
</dbReference>
<dbReference type="InterPro" id="IPR017938">
    <property type="entry name" value="Riboflavin_synthase-like_b-brl"/>
</dbReference>
<dbReference type="Gene3D" id="2.40.30.10">
    <property type="entry name" value="Translation factors"/>
    <property type="match status" value="1"/>
</dbReference>
<evidence type="ECO:0000256" key="1">
    <source>
        <dbReference type="ARBA" id="ARBA00022630"/>
    </source>
</evidence>
<feature type="domain" description="2Fe-2S ferredoxin-type" evidence="7">
    <location>
        <begin position="234"/>
        <end position="321"/>
    </location>
</feature>
<keyword evidence="4" id="KW-0560">Oxidoreductase</keyword>
<protein>
    <submittedName>
        <fullName evidence="9">Vanillate O-demethylase ferredoxin subunit</fullName>
    </submittedName>
</protein>
<dbReference type="InterPro" id="IPR006058">
    <property type="entry name" value="2Fe2S_fd_BS"/>
</dbReference>
<reference evidence="9 10" key="1">
    <citation type="submission" date="2016-10" db="EMBL/GenBank/DDBJ databases">
        <authorList>
            <person name="de Groot N.N."/>
        </authorList>
    </citation>
    <scope>NUCLEOTIDE SEQUENCE [LARGE SCALE GENOMIC DNA]</scope>
    <source>
        <strain evidence="9 10">DSM 22007</strain>
    </source>
</reference>
<dbReference type="STRING" id="657014.SAMN04488092_11426"/>
<evidence type="ECO:0000256" key="6">
    <source>
        <dbReference type="ARBA" id="ARBA00023014"/>
    </source>
</evidence>
<evidence type="ECO:0000256" key="2">
    <source>
        <dbReference type="ARBA" id="ARBA00022714"/>
    </source>
</evidence>
<dbReference type="Gene3D" id="3.10.20.30">
    <property type="match status" value="1"/>
</dbReference>
<dbReference type="PROSITE" id="PS51384">
    <property type="entry name" value="FAD_FR"/>
    <property type="match status" value="1"/>
</dbReference>
<dbReference type="GO" id="GO:0046872">
    <property type="term" value="F:metal ion binding"/>
    <property type="evidence" value="ECO:0007669"/>
    <property type="project" value="UniProtKB-KW"/>
</dbReference>
<dbReference type="GO" id="GO:0008168">
    <property type="term" value="F:methyltransferase activity"/>
    <property type="evidence" value="ECO:0007669"/>
    <property type="project" value="UniProtKB-KW"/>
</dbReference>
<evidence type="ECO:0000256" key="4">
    <source>
        <dbReference type="ARBA" id="ARBA00023002"/>
    </source>
</evidence>
<dbReference type="AlphaFoldDB" id="A0A1H9J670"/>
<dbReference type="RefSeq" id="WP_217650090.1">
    <property type="nucleotide sequence ID" value="NZ_FOEP01000014.1"/>
</dbReference>
<dbReference type="PANTHER" id="PTHR47354:SF1">
    <property type="entry name" value="CARNITINE MONOOXYGENASE REDUCTASE SUBUNIT"/>
    <property type="match status" value="1"/>
</dbReference>
<dbReference type="InterPro" id="IPR001041">
    <property type="entry name" value="2Fe-2S_ferredoxin-type"/>
</dbReference>
<dbReference type="InterPro" id="IPR012675">
    <property type="entry name" value="Beta-grasp_dom_sf"/>
</dbReference>
<dbReference type="Gene3D" id="3.40.50.80">
    <property type="entry name" value="Nucleotide-binding domain of ferredoxin-NADP reductase (FNR) module"/>
    <property type="match status" value="1"/>
</dbReference>
<dbReference type="CDD" id="cd00207">
    <property type="entry name" value="fer2"/>
    <property type="match status" value="1"/>
</dbReference>
<evidence type="ECO:0000313" key="9">
    <source>
        <dbReference type="EMBL" id="SEQ82288.1"/>
    </source>
</evidence>
<organism evidence="9 10">
    <name type="scientific">Thalassovita taeanensis</name>
    <dbReference type="NCBI Taxonomy" id="657014"/>
    <lineage>
        <taxon>Bacteria</taxon>
        <taxon>Pseudomonadati</taxon>
        <taxon>Pseudomonadota</taxon>
        <taxon>Alphaproteobacteria</taxon>
        <taxon>Rhodobacterales</taxon>
        <taxon>Roseobacteraceae</taxon>
        <taxon>Thalassovita</taxon>
    </lineage>
</organism>
<dbReference type="InterPro" id="IPR039261">
    <property type="entry name" value="FNR_nucleotide-bd"/>
</dbReference>
<dbReference type="Pfam" id="PF00111">
    <property type="entry name" value="Fer2"/>
    <property type="match status" value="1"/>
</dbReference>
<keyword evidence="9" id="KW-0489">Methyltransferase</keyword>
<proteinExistence type="predicted"/>
<feature type="domain" description="FAD-binding FR-type" evidence="8">
    <location>
        <begin position="2"/>
        <end position="107"/>
    </location>
</feature>
<keyword evidence="9" id="KW-0808">Transferase</keyword>
<dbReference type="SUPFAM" id="SSF54292">
    <property type="entry name" value="2Fe-2S ferredoxin-like"/>
    <property type="match status" value="1"/>
</dbReference>
<keyword evidence="2" id="KW-0001">2Fe-2S</keyword>
<dbReference type="GO" id="GO:0032259">
    <property type="term" value="P:methylation"/>
    <property type="evidence" value="ECO:0007669"/>
    <property type="project" value="UniProtKB-KW"/>
</dbReference>
<keyword evidence="6" id="KW-0411">Iron-sulfur</keyword>
<dbReference type="SUPFAM" id="SSF63380">
    <property type="entry name" value="Riboflavin synthase domain-like"/>
    <property type="match status" value="1"/>
</dbReference>
<dbReference type="PROSITE" id="PS51085">
    <property type="entry name" value="2FE2S_FER_2"/>
    <property type="match status" value="1"/>
</dbReference>
<dbReference type="GO" id="GO:0016491">
    <property type="term" value="F:oxidoreductase activity"/>
    <property type="evidence" value="ECO:0007669"/>
    <property type="project" value="UniProtKB-KW"/>
</dbReference>
<sequence length="321" mass="34698">MTHTNSLVLTVAERIDDLGDIMRLTLKGEGDLPPFAAGAHIDVQVETPEGPIWRQYSLCGEPGKSDAYHLGILRDPESRGGSVTLHDLMRAGEKLHAEGPRNHFPLAEGATRSILFGGGIGVTPMLAMAWELHRKGQAFTLHYATRSADRTAFLDVIKAAPFRDHIVLHHDDGEGAAPINLARDLPAAEPGCHVYVCGPQGFMDWIISAAECAGYASNVIHREYFSADVDAHGESFEVFCAQSGIAVTVGPDDTIAKSLVKAGIKIDVKCEEGICGTCVTDVLEGEIDHRDKFLTEEEREEGDQICACCSRARGARLVLDI</sequence>
<keyword evidence="10" id="KW-1185">Reference proteome</keyword>
<dbReference type="InterPro" id="IPR050415">
    <property type="entry name" value="MRET"/>
</dbReference>
<keyword evidence="5" id="KW-0408">Iron</keyword>
<dbReference type="Proteomes" id="UP000198634">
    <property type="component" value="Unassembled WGS sequence"/>
</dbReference>
<keyword evidence="1" id="KW-0285">Flavoprotein</keyword>
<evidence type="ECO:0000259" key="8">
    <source>
        <dbReference type="PROSITE" id="PS51384"/>
    </source>
</evidence>
<dbReference type="EMBL" id="FOEP01000014">
    <property type="protein sequence ID" value="SEQ82288.1"/>
    <property type="molecule type" value="Genomic_DNA"/>
</dbReference>
<gene>
    <name evidence="9" type="ORF">SAMN04488092_11426</name>
</gene>
<dbReference type="SUPFAM" id="SSF52343">
    <property type="entry name" value="Ferredoxin reductase-like, C-terminal NADP-linked domain"/>
    <property type="match status" value="1"/>
</dbReference>
<dbReference type="PANTHER" id="PTHR47354">
    <property type="entry name" value="NADH OXIDOREDUCTASE HCR"/>
    <property type="match status" value="1"/>
</dbReference>
<evidence type="ECO:0000256" key="5">
    <source>
        <dbReference type="ARBA" id="ARBA00023004"/>
    </source>
</evidence>
<accession>A0A1H9J670</accession>
<dbReference type="CDD" id="cd06185">
    <property type="entry name" value="PDR_like"/>
    <property type="match status" value="1"/>
</dbReference>
<dbReference type="PROSITE" id="PS00197">
    <property type="entry name" value="2FE2S_FER_1"/>
    <property type="match status" value="1"/>
</dbReference>
<dbReference type="GO" id="GO:0051537">
    <property type="term" value="F:2 iron, 2 sulfur cluster binding"/>
    <property type="evidence" value="ECO:0007669"/>
    <property type="project" value="UniProtKB-KW"/>
</dbReference>
<dbReference type="PRINTS" id="PR00409">
    <property type="entry name" value="PHDIOXRDTASE"/>
</dbReference>
<keyword evidence="3" id="KW-0479">Metal-binding</keyword>